<name>A0AC59Z0P3_RANTA</name>
<gene>
    <name evidence="1" type="ORF">MRATA1EN22A_LOCUS12584</name>
</gene>
<evidence type="ECO:0000313" key="1">
    <source>
        <dbReference type="EMBL" id="CAN0135719.1"/>
    </source>
</evidence>
<dbReference type="Proteomes" id="UP001162501">
    <property type="component" value="Chromosome 21"/>
</dbReference>
<protein>
    <submittedName>
        <fullName evidence="1">Uncharacterized protein</fullName>
    </submittedName>
</protein>
<reference evidence="1" key="2">
    <citation type="submission" date="2025-03" db="EMBL/GenBank/DDBJ databases">
        <authorList>
            <consortium name="ELIXIR-Norway"/>
            <consortium name="Elixir Norway"/>
        </authorList>
    </citation>
    <scope>NUCLEOTIDE SEQUENCE</scope>
</reference>
<dbReference type="EMBL" id="OX596105">
    <property type="protein sequence ID" value="CAN0135719.1"/>
    <property type="molecule type" value="Genomic_DNA"/>
</dbReference>
<organism evidence="1 2">
    <name type="scientific">Rangifer tarandus platyrhynchus</name>
    <name type="common">Svalbard reindeer</name>
    <dbReference type="NCBI Taxonomy" id="3082113"/>
    <lineage>
        <taxon>Eukaryota</taxon>
        <taxon>Metazoa</taxon>
        <taxon>Chordata</taxon>
        <taxon>Craniata</taxon>
        <taxon>Vertebrata</taxon>
        <taxon>Euteleostomi</taxon>
        <taxon>Mammalia</taxon>
        <taxon>Eutheria</taxon>
        <taxon>Laurasiatheria</taxon>
        <taxon>Artiodactyla</taxon>
        <taxon>Ruminantia</taxon>
        <taxon>Pecora</taxon>
        <taxon>Cervidae</taxon>
        <taxon>Odocoileinae</taxon>
        <taxon>Rangifer</taxon>
    </lineage>
</organism>
<accession>A0AC59Z0P3</accession>
<sequence length="105" mass="11385">MSPGVSKLLSLRAPAPNALCQSETRGHSRLWALSGSLREASAWLHKVEPSSCSLRRLQIPVELSGCRVLLLPFCKAGLHSCSESLRSSQRAKPNLSPQREPPSGQ</sequence>
<evidence type="ECO:0000313" key="2">
    <source>
        <dbReference type="Proteomes" id="UP001162501"/>
    </source>
</evidence>
<reference evidence="1" key="1">
    <citation type="submission" date="2023-05" db="EMBL/GenBank/DDBJ databases">
        <authorList>
            <consortium name="ELIXIR-Norway"/>
        </authorList>
    </citation>
    <scope>NUCLEOTIDE SEQUENCE</scope>
</reference>
<proteinExistence type="predicted"/>